<evidence type="ECO:0000313" key="2">
    <source>
        <dbReference type="EMBL" id="DAE18144.1"/>
    </source>
</evidence>
<feature type="transmembrane region" description="Helical" evidence="1">
    <location>
        <begin position="33"/>
        <end position="53"/>
    </location>
</feature>
<protein>
    <submittedName>
        <fullName evidence="2">Uncharacterized protein</fullName>
    </submittedName>
</protein>
<name>A0A8S5QGE0_9CAUD</name>
<organism evidence="2">
    <name type="scientific">Siphoviridae sp. ctEBu1</name>
    <dbReference type="NCBI Taxonomy" id="2825393"/>
    <lineage>
        <taxon>Viruses</taxon>
        <taxon>Duplodnaviria</taxon>
        <taxon>Heunggongvirae</taxon>
        <taxon>Uroviricota</taxon>
        <taxon>Caudoviricetes</taxon>
    </lineage>
</organism>
<keyword evidence="1" id="KW-0472">Membrane</keyword>
<accession>A0A8S5QGE0</accession>
<evidence type="ECO:0000256" key="1">
    <source>
        <dbReference type="SAM" id="Phobius"/>
    </source>
</evidence>
<proteinExistence type="predicted"/>
<reference evidence="2" key="1">
    <citation type="journal article" date="2021" name="Proc. Natl. Acad. Sci. U.S.A.">
        <title>A Catalog of Tens of Thousands of Viruses from Human Metagenomes Reveals Hidden Associations with Chronic Diseases.</title>
        <authorList>
            <person name="Tisza M.J."/>
            <person name="Buck C.B."/>
        </authorList>
    </citation>
    <scope>NUCLEOTIDE SEQUENCE</scope>
    <source>
        <strain evidence="2">CtEBu1</strain>
    </source>
</reference>
<dbReference type="EMBL" id="BK015651">
    <property type="protein sequence ID" value="DAE18144.1"/>
    <property type="molecule type" value="Genomic_DNA"/>
</dbReference>
<keyword evidence="1" id="KW-0812">Transmembrane</keyword>
<feature type="transmembrane region" description="Helical" evidence="1">
    <location>
        <begin position="59"/>
        <end position="79"/>
    </location>
</feature>
<sequence length="118" mass="12860">MMKGKKSRAGGKAGRKPDLTQFSKWMIADIRPLLWIVTIGGFLLAFYCVYKGYMGALPWIGAMVGLPWTAHGVVCSFYLNLCKSDHREGGITFETAKASNFNVNVSQTPVGSVESPAI</sequence>
<keyword evidence="1" id="KW-1133">Transmembrane helix</keyword>